<dbReference type="NCBIfam" id="TIGR00115">
    <property type="entry name" value="tig"/>
    <property type="match status" value="1"/>
</dbReference>
<dbReference type="PROSITE" id="PS50059">
    <property type="entry name" value="FKBP_PPIASE"/>
    <property type="match status" value="1"/>
</dbReference>
<keyword evidence="16" id="KW-1185">Reference proteome</keyword>
<keyword evidence="8 11" id="KW-0413">Isomerase</keyword>
<evidence type="ECO:0000256" key="9">
    <source>
        <dbReference type="ARBA" id="ARBA00023306"/>
    </source>
</evidence>
<dbReference type="InterPro" id="IPR046357">
    <property type="entry name" value="PPIase_dom_sf"/>
</dbReference>
<dbReference type="Gene3D" id="1.10.3120.10">
    <property type="entry name" value="Trigger factor, C-terminal domain"/>
    <property type="match status" value="1"/>
</dbReference>
<dbReference type="InterPro" id="IPR008881">
    <property type="entry name" value="Trigger_fac_ribosome-bd_bac"/>
</dbReference>
<dbReference type="Gene3D" id="3.10.50.40">
    <property type="match status" value="1"/>
</dbReference>
<comment type="domain">
    <text evidence="11">Consists of 3 domains; the N-terminus binds the ribosome, the middle domain has PPIase activity, while the C-terminus has intrinsic chaperone activity on its own.</text>
</comment>
<evidence type="ECO:0000256" key="12">
    <source>
        <dbReference type="PROSITE-ProRule" id="PRU00277"/>
    </source>
</evidence>
<dbReference type="OrthoDB" id="9767721at2"/>
<dbReference type="Proteomes" id="UP000322981">
    <property type="component" value="Unassembled WGS sequence"/>
</dbReference>
<dbReference type="GO" id="GO:0051083">
    <property type="term" value="P:'de novo' cotranslational protein folding"/>
    <property type="evidence" value="ECO:0007669"/>
    <property type="project" value="TreeGrafter"/>
</dbReference>
<comment type="catalytic activity">
    <reaction evidence="1 11 12">
        <text>[protein]-peptidylproline (omega=180) = [protein]-peptidylproline (omega=0)</text>
        <dbReference type="Rhea" id="RHEA:16237"/>
        <dbReference type="Rhea" id="RHEA-COMP:10747"/>
        <dbReference type="Rhea" id="RHEA-COMP:10748"/>
        <dbReference type="ChEBI" id="CHEBI:83833"/>
        <dbReference type="ChEBI" id="CHEBI:83834"/>
        <dbReference type="EC" id="5.2.1.8"/>
    </reaction>
</comment>
<dbReference type="Pfam" id="PF05698">
    <property type="entry name" value="Trigger_C"/>
    <property type="match status" value="1"/>
</dbReference>
<reference evidence="15 16" key="1">
    <citation type="submission" date="2019-09" db="EMBL/GenBank/DDBJ databases">
        <title>Whole-genome sequence of the purple sulfur bacterium Thiohalocapsa marina DSM 19078.</title>
        <authorList>
            <person name="Kyndt J.A."/>
            <person name="Meyer T.E."/>
        </authorList>
    </citation>
    <scope>NUCLEOTIDE SEQUENCE [LARGE SCALE GENOMIC DNA]</scope>
    <source>
        <strain evidence="15 16">DSM 19078</strain>
    </source>
</reference>
<evidence type="ECO:0000256" key="7">
    <source>
        <dbReference type="ARBA" id="ARBA00023186"/>
    </source>
</evidence>
<comment type="function">
    <text evidence="11">Involved in protein export. Acts as a chaperone by maintaining the newly synthesized protein in an open conformation. Functions as a peptidyl-prolyl cis-trans isomerase.</text>
</comment>
<evidence type="ECO:0000256" key="2">
    <source>
        <dbReference type="ARBA" id="ARBA00005464"/>
    </source>
</evidence>
<dbReference type="RefSeq" id="WP_150094409.1">
    <property type="nucleotide sequence ID" value="NZ_JBFUOH010000119.1"/>
</dbReference>
<dbReference type="PIRSF" id="PIRSF003095">
    <property type="entry name" value="Trigger_factor"/>
    <property type="match status" value="1"/>
</dbReference>
<dbReference type="SUPFAM" id="SSF109998">
    <property type="entry name" value="Triger factor/SurA peptide-binding domain-like"/>
    <property type="match status" value="1"/>
</dbReference>
<dbReference type="InterPro" id="IPR037041">
    <property type="entry name" value="Trigger_fac_C_sf"/>
</dbReference>
<evidence type="ECO:0000256" key="13">
    <source>
        <dbReference type="RuleBase" id="RU003914"/>
    </source>
</evidence>
<dbReference type="AlphaFoldDB" id="A0A5M8FJD9"/>
<dbReference type="SUPFAM" id="SSF102735">
    <property type="entry name" value="Trigger factor ribosome-binding domain"/>
    <property type="match status" value="1"/>
</dbReference>
<dbReference type="FunFam" id="3.10.50.40:FF:000001">
    <property type="entry name" value="Trigger factor"/>
    <property type="match status" value="1"/>
</dbReference>
<keyword evidence="5 11" id="KW-0132">Cell division</keyword>
<organism evidence="15 16">
    <name type="scientific">Thiohalocapsa marina</name>
    <dbReference type="NCBI Taxonomy" id="424902"/>
    <lineage>
        <taxon>Bacteria</taxon>
        <taxon>Pseudomonadati</taxon>
        <taxon>Pseudomonadota</taxon>
        <taxon>Gammaproteobacteria</taxon>
        <taxon>Chromatiales</taxon>
        <taxon>Chromatiaceae</taxon>
        <taxon>Thiohalocapsa</taxon>
    </lineage>
</organism>
<dbReference type="HAMAP" id="MF_00303">
    <property type="entry name" value="Trigger_factor_Tig"/>
    <property type="match status" value="1"/>
</dbReference>
<comment type="subcellular location">
    <subcellularLocation>
        <location evidence="11">Cytoplasm</location>
    </subcellularLocation>
    <text evidence="11">About half TF is bound to the ribosome near the polypeptide exit tunnel while the other half is free in the cytoplasm.</text>
</comment>
<dbReference type="SUPFAM" id="SSF54534">
    <property type="entry name" value="FKBP-like"/>
    <property type="match status" value="1"/>
</dbReference>
<evidence type="ECO:0000313" key="16">
    <source>
        <dbReference type="Proteomes" id="UP000322981"/>
    </source>
</evidence>
<dbReference type="Gene3D" id="3.30.70.1050">
    <property type="entry name" value="Trigger factor ribosome-binding domain"/>
    <property type="match status" value="1"/>
</dbReference>
<dbReference type="EC" id="5.2.1.8" evidence="3 11"/>
<proteinExistence type="inferred from homology"/>
<dbReference type="GO" id="GO:0003755">
    <property type="term" value="F:peptidyl-prolyl cis-trans isomerase activity"/>
    <property type="evidence" value="ECO:0007669"/>
    <property type="project" value="UniProtKB-UniRule"/>
</dbReference>
<dbReference type="EMBL" id="VWXX01000034">
    <property type="protein sequence ID" value="KAA6183301.1"/>
    <property type="molecule type" value="Genomic_DNA"/>
</dbReference>
<evidence type="ECO:0000256" key="11">
    <source>
        <dbReference type="HAMAP-Rule" id="MF_00303"/>
    </source>
</evidence>
<evidence type="ECO:0000256" key="4">
    <source>
        <dbReference type="ARBA" id="ARBA00016902"/>
    </source>
</evidence>
<dbReference type="InterPro" id="IPR036611">
    <property type="entry name" value="Trigger_fac_ribosome-bd_sf"/>
</dbReference>
<evidence type="ECO:0000256" key="5">
    <source>
        <dbReference type="ARBA" id="ARBA00022618"/>
    </source>
</evidence>
<dbReference type="GO" id="GO:0044183">
    <property type="term" value="F:protein folding chaperone"/>
    <property type="evidence" value="ECO:0007669"/>
    <property type="project" value="TreeGrafter"/>
</dbReference>
<evidence type="ECO:0000256" key="1">
    <source>
        <dbReference type="ARBA" id="ARBA00000971"/>
    </source>
</evidence>
<gene>
    <name evidence="11" type="primary">tig</name>
    <name evidence="15" type="ORF">F2Q65_15960</name>
</gene>
<protein>
    <recommendedName>
        <fullName evidence="4 11">Trigger factor</fullName>
        <shortName evidence="11">TF</shortName>
        <ecNumber evidence="3 11">5.2.1.8</ecNumber>
    </recommendedName>
    <alternativeName>
        <fullName evidence="10 11">PPIase</fullName>
    </alternativeName>
</protein>
<feature type="domain" description="PPIase FKBP-type" evidence="14">
    <location>
        <begin position="161"/>
        <end position="249"/>
    </location>
</feature>
<evidence type="ECO:0000256" key="8">
    <source>
        <dbReference type="ARBA" id="ARBA00023235"/>
    </source>
</evidence>
<dbReference type="GO" id="GO:0005737">
    <property type="term" value="C:cytoplasm"/>
    <property type="evidence" value="ECO:0007669"/>
    <property type="project" value="UniProtKB-SubCell"/>
</dbReference>
<evidence type="ECO:0000256" key="3">
    <source>
        <dbReference type="ARBA" id="ARBA00013194"/>
    </source>
</evidence>
<comment type="caution">
    <text evidence="15">The sequence shown here is derived from an EMBL/GenBank/DDBJ whole genome shotgun (WGS) entry which is preliminary data.</text>
</comment>
<keyword evidence="11" id="KW-0963">Cytoplasm</keyword>
<dbReference type="GO" id="GO:0051301">
    <property type="term" value="P:cell division"/>
    <property type="evidence" value="ECO:0007669"/>
    <property type="project" value="UniProtKB-KW"/>
</dbReference>
<dbReference type="Pfam" id="PF00254">
    <property type="entry name" value="FKBP_C"/>
    <property type="match status" value="1"/>
</dbReference>
<name>A0A5M8FJD9_9GAMM</name>
<dbReference type="GO" id="GO:0015031">
    <property type="term" value="P:protein transport"/>
    <property type="evidence" value="ECO:0007669"/>
    <property type="project" value="UniProtKB-UniRule"/>
</dbReference>
<sequence>MQVTVENGEGLVRRMRVELSSEEIEQEVDKRLRDFARQARLPGFRPGKAPVRLLRQRYGESVRDEVFSETVQKTYPEAISQQELRPAGMPEIEPDIDQAAGRYAYVANFEVMPQVELVGLAGREIKRPVAEVTEADVDAMIERLREQRKTWSPVDRQAADGDRLTVDFQGTIDGEFFQGGSAEGTQIVLGEGRMIADFEAQLVGAAAGDERVVEVTFPEDYHVAELAGKPARFQVQVKEVAEVELPPLDADFMAAFDVEDGDMDKFRADIRGNMERELKQRIEAQVKEQVLDALVEANPMEVPQALVSEQIKGFKEQMQRNMGGGAGGFQLPDDIFADSARRRVVLALLAGEAVRRHEITADPERVRAAVEEMADTYDTPQEVIDYYYADPQRLQQIEAMVTEEMMVERLLEEATVVDEPSTFEAVTRSERD</sequence>
<keyword evidence="9 11" id="KW-0131">Cell cycle</keyword>
<keyword evidence="7 11" id="KW-0143">Chaperone</keyword>
<dbReference type="InterPro" id="IPR001179">
    <property type="entry name" value="PPIase_FKBP_dom"/>
</dbReference>
<dbReference type="PANTHER" id="PTHR30560:SF3">
    <property type="entry name" value="TRIGGER FACTOR-LIKE PROTEIN TIG, CHLOROPLASTIC"/>
    <property type="match status" value="1"/>
</dbReference>
<evidence type="ECO:0000259" key="14">
    <source>
        <dbReference type="PROSITE" id="PS50059"/>
    </source>
</evidence>
<keyword evidence="6 11" id="KW-0697">Rotamase</keyword>
<evidence type="ECO:0000256" key="6">
    <source>
        <dbReference type="ARBA" id="ARBA00023110"/>
    </source>
</evidence>
<dbReference type="Pfam" id="PF05697">
    <property type="entry name" value="Trigger_N"/>
    <property type="match status" value="1"/>
</dbReference>
<evidence type="ECO:0000256" key="10">
    <source>
        <dbReference type="ARBA" id="ARBA00029986"/>
    </source>
</evidence>
<dbReference type="GO" id="GO:0043335">
    <property type="term" value="P:protein unfolding"/>
    <property type="evidence" value="ECO:0007669"/>
    <property type="project" value="TreeGrafter"/>
</dbReference>
<dbReference type="InterPro" id="IPR005215">
    <property type="entry name" value="Trig_fac"/>
</dbReference>
<dbReference type="InterPro" id="IPR027304">
    <property type="entry name" value="Trigger_fact/SurA_dom_sf"/>
</dbReference>
<evidence type="ECO:0000313" key="15">
    <source>
        <dbReference type="EMBL" id="KAA6183301.1"/>
    </source>
</evidence>
<dbReference type="GO" id="GO:0043022">
    <property type="term" value="F:ribosome binding"/>
    <property type="evidence" value="ECO:0007669"/>
    <property type="project" value="TreeGrafter"/>
</dbReference>
<dbReference type="InterPro" id="IPR008880">
    <property type="entry name" value="Trigger_fac_C"/>
</dbReference>
<dbReference type="PANTHER" id="PTHR30560">
    <property type="entry name" value="TRIGGER FACTOR CHAPERONE AND PEPTIDYL-PROLYL CIS/TRANS ISOMERASE"/>
    <property type="match status" value="1"/>
</dbReference>
<accession>A0A5M8FJD9</accession>
<comment type="similarity">
    <text evidence="2 11 13">Belongs to the FKBP-type PPIase family. Tig subfamily.</text>
</comment>